<proteinExistence type="predicted"/>
<dbReference type="EMBL" id="JAAAIM010000047">
    <property type="protein sequence ID" value="KAG0296828.1"/>
    <property type="molecule type" value="Genomic_DNA"/>
</dbReference>
<gene>
    <name evidence="1" type="ORF">BGZ96_008432</name>
</gene>
<dbReference type="InterPro" id="IPR032675">
    <property type="entry name" value="LRR_dom_sf"/>
</dbReference>
<dbReference type="Proteomes" id="UP001194696">
    <property type="component" value="Unassembled WGS sequence"/>
</dbReference>
<comment type="caution">
    <text evidence="1">The sequence shown here is derived from an EMBL/GenBank/DDBJ whole genome shotgun (WGS) entry which is preliminary data.</text>
</comment>
<evidence type="ECO:0000313" key="1">
    <source>
        <dbReference type="EMBL" id="KAG0296828.1"/>
    </source>
</evidence>
<protein>
    <submittedName>
        <fullName evidence="1">Uncharacterized protein</fullName>
    </submittedName>
</protein>
<organism evidence="1 2">
    <name type="scientific">Linnemannia gamsii</name>
    <dbReference type="NCBI Taxonomy" id="64522"/>
    <lineage>
        <taxon>Eukaryota</taxon>
        <taxon>Fungi</taxon>
        <taxon>Fungi incertae sedis</taxon>
        <taxon>Mucoromycota</taxon>
        <taxon>Mortierellomycotina</taxon>
        <taxon>Mortierellomycetes</taxon>
        <taxon>Mortierellales</taxon>
        <taxon>Mortierellaceae</taxon>
        <taxon>Linnemannia</taxon>
    </lineage>
</organism>
<reference evidence="1 2" key="1">
    <citation type="journal article" date="2020" name="Fungal Divers.">
        <title>Resolving the Mortierellaceae phylogeny through synthesis of multi-gene phylogenetics and phylogenomics.</title>
        <authorList>
            <person name="Vandepol N."/>
            <person name="Liber J."/>
            <person name="Desiro A."/>
            <person name="Na H."/>
            <person name="Kennedy M."/>
            <person name="Barry K."/>
            <person name="Grigoriev I.V."/>
            <person name="Miller A.N."/>
            <person name="O'Donnell K."/>
            <person name="Stajich J.E."/>
            <person name="Bonito G."/>
        </authorList>
    </citation>
    <scope>NUCLEOTIDE SEQUENCE [LARGE SCALE GENOMIC DNA]</scope>
    <source>
        <strain evidence="1 2">AD045</strain>
    </source>
</reference>
<keyword evidence="2" id="KW-1185">Reference proteome</keyword>
<dbReference type="Gene3D" id="3.80.10.10">
    <property type="entry name" value="Ribonuclease Inhibitor"/>
    <property type="match status" value="1"/>
</dbReference>
<accession>A0ABQ7KE91</accession>
<sequence length="389" mass="44244">MNFSQLRHRDTVEVDREEEPWRSENVVAVARRQEPLVNLVEFSLCTPYDIVWKSVTDLRSMFTHCLNIKCLSMEINMAAREREITSFGRFIGQECPKIENLSYGCDCALVHDRLGYSILESLPAQQVTNFIYDGVIGTTHMPAITVSVLQHATSLRELRIQEASLFENISASAIFRECRNLEILYIGLLYTGGLCVSLDDSLEHPWACTKLTHLTLAISGCALPYEPGVLVYFRRPTPVTLTEVETQHFARLKELYRRIGALKELRELDLSMSSIDEAGLVDARCLEDQLSFPAMMNLMSAQNGRPGFLQLLSGLKKLEVLQGAVSAWSDETEVTVGWPEVVWIDQNWPSLRHADFFLDEDDVSEPFAWLRKRKQDSGQGLRIVSDMYE</sequence>
<name>A0ABQ7KE91_9FUNG</name>
<evidence type="ECO:0000313" key="2">
    <source>
        <dbReference type="Proteomes" id="UP001194696"/>
    </source>
</evidence>
<dbReference type="SUPFAM" id="SSF52047">
    <property type="entry name" value="RNI-like"/>
    <property type="match status" value="1"/>
</dbReference>